<feature type="domain" description="Activator of Hsp90 ATPase homologue 1/2-like C-terminal" evidence="2">
    <location>
        <begin position="15"/>
        <end position="126"/>
    </location>
</feature>
<dbReference type="InterPro" id="IPR023393">
    <property type="entry name" value="START-like_dom_sf"/>
</dbReference>
<accession>A0ABW7ZJI1</accession>
<dbReference type="SUPFAM" id="SSF55961">
    <property type="entry name" value="Bet v1-like"/>
    <property type="match status" value="1"/>
</dbReference>
<dbReference type="Gene3D" id="3.30.530.20">
    <property type="match status" value="1"/>
</dbReference>
<comment type="caution">
    <text evidence="3">The sequence shown here is derived from an EMBL/GenBank/DDBJ whole genome shotgun (WGS) entry which is preliminary data.</text>
</comment>
<gene>
    <name evidence="3" type="ORF">ACIBP4_11985</name>
</gene>
<comment type="similarity">
    <text evidence="1">Belongs to the AHA1 family.</text>
</comment>
<evidence type="ECO:0000259" key="2">
    <source>
        <dbReference type="Pfam" id="PF08327"/>
    </source>
</evidence>
<name>A0ABW7ZJI1_9ACTN</name>
<evidence type="ECO:0000256" key="1">
    <source>
        <dbReference type="ARBA" id="ARBA00006817"/>
    </source>
</evidence>
<dbReference type="Pfam" id="PF08327">
    <property type="entry name" value="AHSA1"/>
    <property type="match status" value="1"/>
</dbReference>
<sequence>MDSQSYATSFTVNQSPDEVYAAIADVARWWTGKVVGLGSRVGDEFTYVYPDLHYSRQRVTNLVPGERVVWRVVDSKLAFVGDPSEWTGTDISFDIAEQGGQTIVRFAHEGLVPRFECYDNCSNAWSFFINGSLRRLITTGEGPTPPPWA</sequence>
<evidence type="ECO:0000313" key="3">
    <source>
        <dbReference type="EMBL" id="MFI7263008.1"/>
    </source>
</evidence>
<dbReference type="InterPro" id="IPR013538">
    <property type="entry name" value="ASHA1/2-like_C"/>
</dbReference>
<proteinExistence type="inferred from homology"/>
<dbReference type="Proteomes" id="UP001612812">
    <property type="component" value="Unassembled WGS sequence"/>
</dbReference>
<evidence type="ECO:0000313" key="4">
    <source>
        <dbReference type="Proteomes" id="UP001612812"/>
    </source>
</evidence>
<protein>
    <submittedName>
        <fullName evidence="3">SRPBCC domain-containing protein</fullName>
    </submittedName>
</protein>
<organism evidence="3 4">
    <name type="scientific">Micromonospora maritima</name>
    <dbReference type="NCBI Taxonomy" id="986711"/>
    <lineage>
        <taxon>Bacteria</taxon>
        <taxon>Bacillati</taxon>
        <taxon>Actinomycetota</taxon>
        <taxon>Actinomycetes</taxon>
        <taxon>Micromonosporales</taxon>
        <taxon>Micromonosporaceae</taxon>
        <taxon>Micromonospora</taxon>
    </lineage>
</organism>
<dbReference type="EMBL" id="JBITLE010000003">
    <property type="protein sequence ID" value="MFI7263008.1"/>
    <property type="molecule type" value="Genomic_DNA"/>
</dbReference>
<reference evidence="3 4" key="1">
    <citation type="submission" date="2024-10" db="EMBL/GenBank/DDBJ databases">
        <title>The Natural Products Discovery Center: Release of the First 8490 Sequenced Strains for Exploring Actinobacteria Biosynthetic Diversity.</title>
        <authorList>
            <person name="Kalkreuter E."/>
            <person name="Kautsar S.A."/>
            <person name="Yang D."/>
            <person name="Bader C.D."/>
            <person name="Teijaro C.N."/>
            <person name="Fluegel L."/>
            <person name="Davis C.M."/>
            <person name="Simpson J.R."/>
            <person name="Lauterbach L."/>
            <person name="Steele A.D."/>
            <person name="Gui C."/>
            <person name="Meng S."/>
            <person name="Li G."/>
            <person name="Viehrig K."/>
            <person name="Ye F."/>
            <person name="Su P."/>
            <person name="Kiefer A.F."/>
            <person name="Nichols A."/>
            <person name="Cepeda A.J."/>
            <person name="Yan W."/>
            <person name="Fan B."/>
            <person name="Jiang Y."/>
            <person name="Adhikari A."/>
            <person name="Zheng C.-J."/>
            <person name="Schuster L."/>
            <person name="Cowan T.M."/>
            <person name="Smanski M.J."/>
            <person name="Chevrette M.G."/>
            <person name="De Carvalho L.P.S."/>
            <person name="Shen B."/>
        </authorList>
    </citation>
    <scope>NUCLEOTIDE SEQUENCE [LARGE SCALE GENOMIC DNA]</scope>
    <source>
        <strain evidence="3 4">NPDC049845</strain>
    </source>
</reference>
<dbReference type="CDD" id="cd07814">
    <property type="entry name" value="SRPBCC_CalC_Aha1-like"/>
    <property type="match status" value="1"/>
</dbReference>
<keyword evidence="4" id="KW-1185">Reference proteome</keyword>
<dbReference type="RefSeq" id="WP_396762448.1">
    <property type="nucleotide sequence ID" value="NZ_JBITLA010000003.1"/>
</dbReference>